<evidence type="ECO:0000256" key="2">
    <source>
        <dbReference type="ARBA" id="ARBA00023315"/>
    </source>
</evidence>
<organism evidence="5 6">
    <name type="scientific">Sandaracinobacteroides saxicola</name>
    <dbReference type="NCBI Taxonomy" id="2759707"/>
    <lineage>
        <taxon>Bacteria</taxon>
        <taxon>Pseudomonadati</taxon>
        <taxon>Pseudomonadota</taxon>
        <taxon>Alphaproteobacteria</taxon>
        <taxon>Sphingomonadales</taxon>
        <taxon>Sphingosinicellaceae</taxon>
        <taxon>Sandaracinobacteroides</taxon>
    </lineage>
</organism>
<evidence type="ECO:0000259" key="4">
    <source>
        <dbReference type="Pfam" id="PF07167"/>
    </source>
</evidence>
<dbReference type="GO" id="GO:0016787">
    <property type="term" value="F:hydrolase activity"/>
    <property type="evidence" value="ECO:0007669"/>
    <property type="project" value="UniProtKB-KW"/>
</dbReference>
<keyword evidence="6" id="KW-1185">Reference proteome</keyword>
<dbReference type="KEGG" id="sand:H3309_12595"/>
<reference evidence="5 6" key="1">
    <citation type="submission" date="2020-07" db="EMBL/GenBank/DDBJ databases">
        <title>Complete genome sequence for Sandaracinobacter sp. M6.</title>
        <authorList>
            <person name="Tang Y."/>
            <person name="Liu Q."/>
            <person name="Guo Z."/>
            <person name="Lei P."/>
            <person name="Huang B."/>
        </authorList>
    </citation>
    <scope>NUCLEOTIDE SEQUENCE [LARGE SCALE GENOMIC DNA]</scope>
    <source>
        <strain evidence="5 6">M6</strain>
    </source>
</reference>
<protein>
    <submittedName>
        <fullName evidence="5">Alpha/beta fold hydrolase</fullName>
    </submittedName>
</protein>
<dbReference type="SUPFAM" id="SSF53474">
    <property type="entry name" value="alpha/beta-Hydrolases"/>
    <property type="match status" value="1"/>
</dbReference>
<dbReference type="GO" id="GO:0042619">
    <property type="term" value="P:poly-hydroxybutyrate biosynthetic process"/>
    <property type="evidence" value="ECO:0007669"/>
    <property type="project" value="InterPro"/>
</dbReference>
<dbReference type="InterPro" id="IPR029058">
    <property type="entry name" value="AB_hydrolase_fold"/>
</dbReference>
<keyword evidence="2" id="KW-0012">Acyltransferase</keyword>
<dbReference type="Proteomes" id="UP000515292">
    <property type="component" value="Chromosome"/>
</dbReference>
<evidence type="ECO:0000256" key="1">
    <source>
        <dbReference type="ARBA" id="ARBA00022679"/>
    </source>
</evidence>
<evidence type="ECO:0000313" key="6">
    <source>
        <dbReference type="Proteomes" id="UP000515292"/>
    </source>
</evidence>
<accession>A0A7G5IFQ5</accession>
<evidence type="ECO:0000313" key="5">
    <source>
        <dbReference type="EMBL" id="QMW22197.1"/>
    </source>
</evidence>
<dbReference type="GO" id="GO:0016746">
    <property type="term" value="F:acyltransferase activity"/>
    <property type="evidence" value="ECO:0007669"/>
    <property type="project" value="UniProtKB-KW"/>
</dbReference>
<dbReference type="InterPro" id="IPR010941">
    <property type="entry name" value="PhaC_N"/>
</dbReference>
<proteinExistence type="predicted"/>
<feature type="domain" description="Poly-beta-hydroxybutyrate polymerase N-terminal" evidence="4">
    <location>
        <begin position="76"/>
        <end position="244"/>
    </location>
</feature>
<keyword evidence="1" id="KW-0808">Transferase</keyword>
<dbReference type="Gene3D" id="3.40.50.1820">
    <property type="entry name" value="alpha/beta hydrolase"/>
    <property type="match status" value="1"/>
</dbReference>
<gene>
    <name evidence="5" type="ORF">H3309_12595</name>
</gene>
<dbReference type="InterPro" id="IPR000073">
    <property type="entry name" value="AB_hydrolase_1"/>
</dbReference>
<feature type="domain" description="AB hydrolase-1" evidence="3">
    <location>
        <begin position="249"/>
        <end position="489"/>
    </location>
</feature>
<dbReference type="RefSeq" id="WP_182295042.1">
    <property type="nucleotide sequence ID" value="NZ_CP059851.1"/>
</dbReference>
<sequence>MAKKADSAKGVELQGEASVALNPLVGLAREDFLGTVGMMLRTTMTQPGVTLKVASDFASEVGNILTNQSELRPDAKDKRFGDPAWQQNPLYKWSMQYYLAAERGVKQWLDAVEMDELERTRVRFIAGMIVDSLAPTNTLIGNPSAIKKAMETGGQSLLRGLQNAYVDLTQNDGIVSQVDKRPFKVGENLATTPGSVILREPIMELIQYHPATEKVHEIPLLIIPPQINKAYINDLTPEKSMMRFQVMNGMQTFLISWRNPTIEHRDWGLETYVDAIIQAIDTVCAVTGSDKVNVSGACSGGITTATLLSKLAARGDTRVNSATFMVCVLNPKNDDSDAGALVSEHGLALARKRSAEKGILEGSSLARTFAWLRPNDLVWNYVVNNYLHGEDPPAFDILFWNNDATNLTGALHGDYLSLYETQPFEHQGEVTVAGHKLDGRNVTCDLFILGGVTDHITPWKACYRTTQLFGSKNVEFILSQSGHIQAILNPPGNPKAKYYRADGFPPPTPDAWLKTAKEVAGSWWPLWIEWLKARAGAEKPAPKTIGNKAFKPVGPAPGEYVFG</sequence>
<dbReference type="Pfam" id="PF07167">
    <property type="entry name" value="PhaC_N"/>
    <property type="match status" value="1"/>
</dbReference>
<dbReference type="AlphaFoldDB" id="A0A7G5IFQ5"/>
<dbReference type="PANTHER" id="PTHR36837">
    <property type="entry name" value="POLY(3-HYDROXYALKANOATE) POLYMERASE SUBUNIT PHAC"/>
    <property type="match status" value="1"/>
</dbReference>
<dbReference type="InterPro" id="IPR051321">
    <property type="entry name" value="PHA/PHB_synthase"/>
</dbReference>
<keyword evidence="5" id="KW-0378">Hydrolase</keyword>
<dbReference type="Pfam" id="PF00561">
    <property type="entry name" value="Abhydrolase_1"/>
    <property type="match status" value="1"/>
</dbReference>
<dbReference type="PANTHER" id="PTHR36837:SF5">
    <property type="entry name" value="POLY-3-HYDROXYBUTYRATE SYNTHASE"/>
    <property type="match status" value="1"/>
</dbReference>
<evidence type="ECO:0000259" key="3">
    <source>
        <dbReference type="Pfam" id="PF00561"/>
    </source>
</evidence>
<name>A0A7G5IFQ5_9SPHN</name>
<dbReference type="EMBL" id="CP059851">
    <property type="protein sequence ID" value="QMW22197.1"/>
    <property type="molecule type" value="Genomic_DNA"/>
</dbReference>